<feature type="compositionally biased region" description="Basic and acidic residues" evidence="2">
    <location>
        <begin position="134"/>
        <end position="147"/>
    </location>
</feature>
<dbReference type="OrthoDB" id="5324651at2759"/>
<feature type="region of interest" description="Disordered" evidence="2">
    <location>
        <begin position="123"/>
        <end position="182"/>
    </location>
</feature>
<gene>
    <name evidence="3" type="ORF">BKA59DRAFT_536306</name>
</gene>
<dbReference type="EMBL" id="JAGPXF010000009">
    <property type="protein sequence ID" value="KAH7231133.1"/>
    <property type="molecule type" value="Genomic_DNA"/>
</dbReference>
<feature type="compositionally biased region" description="Polar residues" evidence="2">
    <location>
        <begin position="166"/>
        <end position="180"/>
    </location>
</feature>
<proteinExistence type="predicted"/>
<protein>
    <submittedName>
        <fullName evidence="3">Uncharacterized protein</fullName>
    </submittedName>
</protein>
<reference evidence="3" key="1">
    <citation type="journal article" date="2021" name="Nat. Commun.">
        <title>Genetic determinants of endophytism in the Arabidopsis root mycobiome.</title>
        <authorList>
            <person name="Mesny F."/>
            <person name="Miyauchi S."/>
            <person name="Thiergart T."/>
            <person name="Pickel B."/>
            <person name="Atanasova L."/>
            <person name="Karlsson M."/>
            <person name="Huettel B."/>
            <person name="Barry K.W."/>
            <person name="Haridas S."/>
            <person name="Chen C."/>
            <person name="Bauer D."/>
            <person name="Andreopoulos W."/>
            <person name="Pangilinan J."/>
            <person name="LaButti K."/>
            <person name="Riley R."/>
            <person name="Lipzen A."/>
            <person name="Clum A."/>
            <person name="Drula E."/>
            <person name="Henrissat B."/>
            <person name="Kohler A."/>
            <person name="Grigoriev I.V."/>
            <person name="Martin F.M."/>
            <person name="Hacquard S."/>
        </authorList>
    </citation>
    <scope>NUCLEOTIDE SEQUENCE</scope>
    <source>
        <strain evidence="3">MPI-SDFR-AT-0068</strain>
    </source>
</reference>
<dbReference type="Proteomes" id="UP000813427">
    <property type="component" value="Unassembled WGS sequence"/>
</dbReference>
<keyword evidence="1" id="KW-0175">Coiled coil</keyword>
<organism evidence="3 4">
    <name type="scientific">Fusarium tricinctum</name>
    <dbReference type="NCBI Taxonomy" id="61284"/>
    <lineage>
        <taxon>Eukaryota</taxon>
        <taxon>Fungi</taxon>
        <taxon>Dikarya</taxon>
        <taxon>Ascomycota</taxon>
        <taxon>Pezizomycotina</taxon>
        <taxon>Sordariomycetes</taxon>
        <taxon>Hypocreomycetidae</taxon>
        <taxon>Hypocreales</taxon>
        <taxon>Nectriaceae</taxon>
        <taxon>Fusarium</taxon>
        <taxon>Fusarium tricinctum species complex</taxon>
    </lineage>
</organism>
<dbReference type="AlphaFoldDB" id="A0A8K0W551"/>
<comment type="caution">
    <text evidence="3">The sequence shown here is derived from an EMBL/GenBank/DDBJ whole genome shotgun (WGS) entry which is preliminary data.</text>
</comment>
<name>A0A8K0W551_9HYPO</name>
<evidence type="ECO:0000313" key="3">
    <source>
        <dbReference type="EMBL" id="KAH7231133.1"/>
    </source>
</evidence>
<evidence type="ECO:0000256" key="2">
    <source>
        <dbReference type="SAM" id="MobiDB-lite"/>
    </source>
</evidence>
<feature type="coiled-coil region" evidence="1">
    <location>
        <begin position="323"/>
        <end position="360"/>
    </location>
</feature>
<sequence length="386" mass="42980">MVTPLDAPTTDICQCTKANGAHKSEGELGTTVICPDCHLEEANTREPDDAAQTAQPDESDVYLAFKGSVALMGIAESHPSDLSIKKAIKSGREVNMISLKTLLDEEVFTSTDAARRRFPNLFSEDLAPGPEEGQETRTELPLVKESRPGGIDSNPFEDARGGLNTGELQNSRHCQNSQDPQFPISLPIRPRQRLMSQLQLILEHACFSFGQRELQKELDKWGHSCAEAVSLQTWVDLFKHDKMLETEDNAGSILDLLNKVAKVQNIVVLRLSVNFDQVNQLLSSVEEFIRLLNIPVYQRAIEQLREFIGGILRTAAQNAAAAQKEADRKFAHIEAQRKILEQQEEEVQRFLKENLDSIRDSIEHDVFAAMGQAKDALPDIGLADSR</sequence>
<evidence type="ECO:0000256" key="1">
    <source>
        <dbReference type="SAM" id="Coils"/>
    </source>
</evidence>
<evidence type="ECO:0000313" key="4">
    <source>
        <dbReference type="Proteomes" id="UP000813427"/>
    </source>
</evidence>
<keyword evidence="4" id="KW-1185">Reference proteome</keyword>
<accession>A0A8K0W551</accession>